<sequence length="68" mass="7625">MGKERKIWKSKPRDEIECLACCGIEKVQREELDLAEAAVNRTTVLNPSSISAVSPKLPFRPKLEETSP</sequence>
<organism evidence="2 3">
    <name type="scientific">Arabis nemorensis</name>
    <dbReference type="NCBI Taxonomy" id="586526"/>
    <lineage>
        <taxon>Eukaryota</taxon>
        <taxon>Viridiplantae</taxon>
        <taxon>Streptophyta</taxon>
        <taxon>Embryophyta</taxon>
        <taxon>Tracheophyta</taxon>
        <taxon>Spermatophyta</taxon>
        <taxon>Magnoliopsida</taxon>
        <taxon>eudicotyledons</taxon>
        <taxon>Gunneridae</taxon>
        <taxon>Pentapetalae</taxon>
        <taxon>rosids</taxon>
        <taxon>malvids</taxon>
        <taxon>Brassicales</taxon>
        <taxon>Brassicaceae</taxon>
        <taxon>Arabideae</taxon>
        <taxon>Arabis</taxon>
    </lineage>
</organism>
<comment type="caution">
    <text evidence="2">The sequence shown here is derived from an EMBL/GenBank/DDBJ whole genome shotgun (WGS) entry which is preliminary data.</text>
</comment>
<evidence type="ECO:0000256" key="1">
    <source>
        <dbReference type="SAM" id="MobiDB-lite"/>
    </source>
</evidence>
<gene>
    <name evidence="2" type="ORF">ANE_LOCUS19409</name>
</gene>
<feature type="region of interest" description="Disordered" evidence="1">
    <location>
        <begin position="49"/>
        <end position="68"/>
    </location>
</feature>
<dbReference type="Proteomes" id="UP000489600">
    <property type="component" value="Unassembled WGS sequence"/>
</dbReference>
<dbReference type="EMBL" id="CABITT030000006">
    <property type="protein sequence ID" value="VVB08965.1"/>
    <property type="molecule type" value="Genomic_DNA"/>
</dbReference>
<evidence type="ECO:0000313" key="3">
    <source>
        <dbReference type="Proteomes" id="UP000489600"/>
    </source>
</evidence>
<dbReference type="AlphaFoldDB" id="A0A565C5T9"/>
<evidence type="ECO:0000313" key="2">
    <source>
        <dbReference type="EMBL" id="VVB08965.1"/>
    </source>
</evidence>
<accession>A0A565C5T9</accession>
<reference evidence="2" key="1">
    <citation type="submission" date="2019-07" db="EMBL/GenBank/DDBJ databases">
        <authorList>
            <person name="Dittberner H."/>
        </authorList>
    </citation>
    <scope>NUCLEOTIDE SEQUENCE [LARGE SCALE GENOMIC DNA]</scope>
</reference>
<dbReference type="OrthoDB" id="1032484at2759"/>
<name>A0A565C5T9_9BRAS</name>
<proteinExistence type="predicted"/>
<keyword evidence="3" id="KW-1185">Reference proteome</keyword>
<protein>
    <submittedName>
        <fullName evidence="2">Uncharacterized protein</fullName>
    </submittedName>
</protein>